<dbReference type="STRING" id="1305731.GCA_000934705_00162"/>
<proteinExistence type="predicted"/>
<name>A0A0P7YZL4_9GAMM</name>
<dbReference type="PATRIC" id="fig|1305731.5.peg.1318"/>
<dbReference type="OrthoDB" id="9788733at2"/>
<sequence>MIRKTFMLLTGLGMAMPTFGHYIPGDGPVELSASVVATWRSDDIVEQNDYWQIPGTLMGGHAWPYEKGVAVDEALLGLGARINERTFAVIEVGTHGGGDGHGDSAEVQHAYLGFQCCEEPGPWVLEVGRMSSAFSPSLAAHAGDRLTSESPLVNDVFFGRDFHDEGVRLWWHETAGWSAGAEYWRGKAFPANTDGDGAWDVFARHAWSAGRIRTTAGGWYYRANASARADHRYGGGHTHTPVAPPGATAEAFPDTRFTGDVDVYGVHASLQYELSTDWSLGLQGEWMQLAMDGTLNDAVGRQARLDADQQGGWLQPSVSWRRHTLGLRGEMLTTDNHLTGSAAPVLAEDSGLVNASGHDPMRYTAVWRYQWRPDVAFRAEVIQDETLADDELRFGLGVVWQGQLWPQGRSQEHQH</sequence>
<evidence type="ECO:0008006" key="3">
    <source>
        <dbReference type="Google" id="ProtNLM"/>
    </source>
</evidence>
<gene>
    <name evidence="1" type="ORF">HLUCCX14_14210</name>
</gene>
<dbReference type="Gene3D" id="2.40.160.10">
    <property type="entry name" value="Porin"/>
    <property type="match status" value="1"/>
</dbReference>
<evidence type="ECO:0000313" key="2">
    <source>
        <dbReference type="Proteomes" id="UP000050416"/>
    </source>
</evidence>
<protein>
    <recommendedName>
        <fullName evidence="3">Capsule assembly protein Wzi</fullName>
    </recommendedName>
</protein>
<accession>A0A0P7YZL4</accession>
<comment type="caution">
    <text evidence="1">The sequence shown here is derived from an EMBL/GenBank/DDBJ whole genome shotgun (WGS) entry which is preliminary data.</text>
</comment>
<reference evidence="1 2" key="1">
    <citation type="submission" date="2015-09" db="EMBL/GenBank/DDBJ databases">
        <title>Identification and resolution of microdiversity through metagenomic sequencing of parallel consortia.</title>
        <authorList>
            <person name="Nelson W.C."/>
            <person name="Romine M.F."/>
            <person name="Lindemann S.R."/>
        </authorList>
    </citation>
    <scope>NUCLEOTIDE SEQUENCE [LARGE SCALE GENOMIC DNA]</scope>
    <source>
        <strain evidence="1">HL-55</strain>
    </source>
</reference>
<dbReference type="InterPro" id="IPR023614">
    <property type="entry name" value="Porin_dom_sf"/>
</dbReference>
<organism evidence="1 2">
    <name type="scientific">Marinobacter excellens HL-55</name>
    <dbReference type="NCBI Taxonomy" id="1305731"/>
    <lineage>
        <taxon>Bacteria</taxon>
        <taxon>Pseudomonadati</taxon>
        <taxon>Pseudomonadota</taxon>
        <taxon>Gammaproteobacteria</taxon>
        <taxon>Pseudomonadales</taxon>
        <taxon>Marinobacteraceae</taxon>
        <taxon>Marinobacter</taxon>
    </lineage>
</organism>
<dbReference type="EMBL" id="LJZQ01000026">
    <property type="protein sequence ID" value="KPQ27543.1"/>
    <property type="molecule type" value="Genomic_DNA"/>
</dbReference>
<dbReference type="AlphaFoldDB" id="A0A0P7YZL4"/>
<dbReference type="SUPFAM" id="SSF56935">
    <property type="entry name" value="Porins"/>
    <property type="match status" value="1"/>
</dbReference>
<dbReference type="Proteomes" id="UP000050416">
    <property type="component" value="Unassembled WGS sequence"/>
</dbReference>
<evidence type="ECO:0000313" key="1">
    <source>
        <dbReference type="EMBL" id="KPQ27543.1"/>
    </source>
</evidence>